<proteinExistence type="predicted"/>
<reference evidence="2" key="1">
    <citation type="journal article" date="2019" name="Int. J. Syst. Evol. Microbiol.">
        <title>Halobacteriovorax valvorus sp. nov., a novel prokaryotic predator isolated from coastal seawater of China.</title>
        <authorList>
            <person name="Chen M.-X."/>
        </authorList>
    </citation>
    <scope>NUCLEOTIDE SEQUENCE [LARGE SCALE GENOMIC DNA]</scope>
    <source>
        <strain evidence="2">BL9</strain>
    </source>
</reference>
<dbReference type="InterPro" id="IPR018247">
    <property type="entry name" value="EF_Hand_1_Ca_BS"/>
</dbReference>
<name>A0ABY0IFM9_9BACT</name>
<protein>
    <recommendedName>
        <fullName evidence="3">EF-hand domain-containing protein</fullName>
    </recommendedName>
</protein>
<gene>
    <name evidence="1" type="ORF">DAY19_11540</name>
</gene>
<comment type="caution">
    <text evidence="1">The sequence shown here is derived from an EMBL/GenBank/DDBJ whole genome shotgun (WGS) entry which is preliminary data.</text>
</comment>
<dbReference type="RefSeq" id="WP_115362596.1">
    <property type="nucleotide sequence ID" value="NZ_QDKL01000003.1"/>
</dbReference>
<sequence length="138" mass="15998">MKLIIPIFLCLNVLSASRVEKKVDINADGKIDRIEIYEDKELIEVREDRNQDGKIDVITIHKSATFSKQVRQDTNFDGKYDRIKTFKKVKESPNNKNAGKIQIRTQVDKDHNGSYEIDFYNYINPLQQTDSNPSPKIP</sequence>
<dbReference type="Proteomes" id="UP000443582">
    <property type="component" value="Unassembled WGS sequence"/>
</dbReference>
<keyword evidence="2" id="KW-1185">Reference proteome</keyword>
<evidence type="ECO:0000313" key="1">
    <source>
        <dbReference type="EMBL" id="RZF20611.1"/>
    </source>
</evidence>
<organism evidence="1 2">
    <name type="scientific">Halobacteriovorax vibrionivorans</name>
    <dbReference type="NCBI Taxonomy" id="2152716"/>
    <lineage>
        <taxon>Bacteria</taxon>
        <taxon>Pseudomonadati</taxon>
        <taxon>Bdellovibrionota</taxon>
        <taxon>Bacteriovoracia</taxon>
        <taxon>Bacteriovoracales</taxon>
        <taxon>Halobacteriovoraceae</taxon>
        <taxon>Halobacteriovorax</taxon>
    </lineage>
</organism>
<accession>A0ABY0IFM9</accession>
<dbReference type="EMBL" id="QDKL01000003">
    <property type="protein sequence ID" value="RZF20611.1"/>
    <property type="molecule type" value="Genomic_DNA"/>
</dbReference>
<dbReference type="PROSITE" id="PS00018">
    <property type="entry name" value="EF_HAND_1"/>
    <property type="match status" value="1"/>
</dbReference>
<evidence type="ECO:0008006" key="3">
    <source>
        <dbReference type="Google" id="ProtNLM"/>
    </source>
</evidence>
<evidence type="ECO:0000313" key="2">
    <source>
        <dbReference type="Proteomes" id="UP000443582"/>
    </source>
</evidence>